<evidence type="ECO:0000256" key="2">
    <source>
        <dbReference type="ARBA" id="ARBA00022525"/>
    </source>
</evidence>
<dbReference type="PROSITE" id="PS00135">
    <property type="entry name" value="TRYPSIN_SER"/>
    <property type="match status" value="1"/>
</dbReference>
<sequence length="232" mass="25695">PHEFPYIVSLQYLNDQVKHFCGGSILSEKWVLTAGHCVDNYNNDSVVVAGAHSISNPDEFEQRRTPLRIIIHEGYGGTVKPHDLALIEVSEPFVFNKNVNSIPLTTKDHEYPSGQVTMSGWGLTITENTTGYTTPDKLMKLNFPILDAKTCHTNFTEPGMHETNFCAGKLEDSKSACMGDSGGPLVQKNSKGKLELLGITSWTWTPCGTIGKTTVFTNLSHYLKWISEKMNS</sequence>
<dbReference type="Pfam" id="PF00089">
    <property type="entry name" value="Trypsin"/>
    <property type="match status" value="1"/>
</dbReference>
<dbReference type="InterPro" id="IPR018114">
    <property type="entry name" value="TRYPSIN_HIS"/>
</dbReference>
<dbReference type="InterPro" id="IPR001314">
    <property type="entry name" value="Peptidase_S1A"/>
</dbReference>
<dbReference type="Gene3D" id="2.40.10.10">
    <property type="entry name" value="Trypsin-like serine proteases"/>
    <property type="match status" value="1"/>
</dbReference>
<evidence type="ECO:0000256" key="8">
    <source>
        <dbReference type="RuleBase" id="RU363034"/>
    </source>
</evidence>
<keyword evidence="5 8" id="KW-0720">Serine protease</keyword>
<dbReference type="InterPro" id="IPR001254">
    <property type="entry name" value="Trypsin_dom"/>
</dbReference>
<keyword evidence="2" id="KW-0964">Secreted</keyword>
<protein>
    <submittedName>
        <fullName evidence="10">Putative chymotrypsin 3</fullName>
    </submittedName>
</protein>
<evidence type="ECO:0000259" key="9">
    <source>
        <dbReference type="PROSITE" id="PS50240"/>
    </source>
</evidence>
<dbReference type="SMART" id="SM00020">
    <property type="entry name" value="Tryp_SPc"/>
    <property type="match status" value="1"/>
</dbReference>
<organism evidence="10">
    <name type="scientific">Phlebotomus perniciosus</name>
    <name type="common">Phlebotomine sand fly</name>
    <dbReference type="NCBI Taxonomy" id="13204"/>
    <lineage>
        <taxon>Eukaryota</taxon>
        <taxon>Metazoa</taxon>
        <taxon>Ecdysozoa</taxon>
        <taxon>Arthropoda</taxon>
        <taxon>Hexapoda</taxon>
        <taxon>Insecta</taxon>
        <taxon>Pterygota</taxon>
        <taxon>Neoptera</taxon>
        <taxon>Endopterygota</taxon>
        <taxon>Diptera</taxon>
        <taxon>Nematocera</taxon>
        <taxon>Psychodoidea</taxon>
        <taxon>Psychodidae</taxon>
        <taxon>Phlebotomus</taxon>
        <taxon>Larroussius</taxon>
    </lineage>
</organism>
<dbReference type="CDD" id="cd00190">
    <property type="entry name" value="Tryp_SPc"/>
    <property type="match status" value="1"/>
</dbReference>
<dbReference type="EMBL" id="EZ933298">
    <property type="protein sequence ID" value="ADJ57679.1"/>
    <property type="molecule type" value="mRNA"/>
</dbReference>
<comment type="subcellular location">
    <subcellularLocation>
        <location evidence="1">Secreted</location>
    </subcellularLocation>
</comment>
<dbReference type="PRINTS" id="PR00722">
    <property type="entry name" value="CHYMOTRYPSIN"/>
</dbReference>
<dbReference type="SUPFAM" id="SSF50494">
    <property type="entry name" value="Trypsin-like serine proteases"/>
    <property type="match status" value="1"/>
</dbReference>
<proteinExistence type="evidence at transcript level"/>
<dbReference type="InterPro" id="IPR050127">
    <property type="entry name" value="Serine_Proteases_S1"/>
</dbReference>
<dbReference type="PROSITE" id="PS50240">
    <property type="entry name" value="TRYPSIN_DOM"/>
    <property type="match status" value="1"/>
</dbReference>
<dbReference type="GO" id="GO:0005615">
    <property type="term" value="C:extracellular space"/>
    <property type="evidence" value="ECO:0007669"/>
    <property type="project" value="TreeGrafter"/>
</dbReference>
<dbReference type="GO" id="GO:0004252">
    <property type="term" value="F:serine-type endopeptidase activity"/>
    <property type="evidence" value="ECO:0007669"/>
    <property type="project" value="InterPro"/>
</dbReference>
<dbReference type="PROSITE" id="PS00134">
    <property type="entry name" value="TRYPSIN_HIS"/>
    <property type="match status" value="1"/>
</dbReference>
<evidence type="ECO:0000256" key="7">
    <source>
        <dbReference type="ARBA" id="ARBA00024195"/>
    </source>
</evidence>
<dbReference type="FunFam" id="2.40.10.10:FF:000068">
    <property type="entry name" value="transmembrane protease serine 2"/>
    <property type="match status" value="1"/>
</dbReference>
<dbReference type="GO" id="GO:0006508">
    <property type="term" value="P:proteolysis"/>
    <property type="evidence" value="ECO:0007669"/>
    <property type="project" value="UniProtKB-KW"/>
</dbReference>
<evidence type="ECO:0000256" key="1">
    <source>
        <dbReference type="ARBA" id="ARBA00004613"/>
    </source>
</evidence>
<feature type="non-terminal residue" evidence="10">
    <location>
        <position position="1"/>
    </location>
</feature>
<reference evidence="10" key="1">
    <citation type="journal article" date="2011" name="BMC Genomics">
        <title>The midgut transcriptome of Phlebotomus (Larroussius) perniciosus, a vector of Leishmania infantum: comparison of sugar fed and blood fed sand flies.</title>
        <authorList>
            <person name="Dostalova A."/>
            <person name="Votypka J."/>
            <person name="Favreau A.J."/>
            <person name="Barbian K.D."/>
            <person name="Volf P."/>
            <person name="Valenzuela J.G."/>
            <person name="Jochim R.C."/>
        </authorList>
    </citation>
    <scope>NUCLEOTIDE SEQUENCE</scope>
    <source>
        <tissue evidence="10">Midgut</tissue>
    </source>
</reference>
<dbReference type="PANTHER" id="PTHR24264:SF65">
    <property type="entry name" value="SRCR DOMAIN-CONTAINING PROTEIN"/>
    <property type="match status" value="1"/>
</dbReference>
<accession>F4MI50</accession>
<keyword evidence="6" id="KW-1015">Disulfide bond</keyword>
<dbReference type="PANTHER" id="PTHR24264">
    <property type="entry name" value="TRYPSIN-RELATED"/>
    <property type="match status" value="1"/>
</dbReference>
<dbReference type="InterPro" id="IPR033116">
    <property type="entry name" value="TRYPSIN_SER"/>
</dbReference>
<evidence type="ECO:0000256" key="5">
    <source>
        <dbReference type="ARBA" id="ARBA00022825"/>
    </source>
</evidence>
<dbReference type="InterPro" id="IPR043504">
    <property type="entry name" value="Peptidase_S1_PA_chymotrypsin"/>
</dbReference>
<evidence type="ECO:0000313" key="10">
    <source>
        <dbReference type="EMBL" id="ADJ57679.1"/>
    </source>
</evidence>
<evidence type="ECO:0000256" key="4">
    <source>
        <dbReference type="ARBA" id="ARBA00022801"/>
    </source>
</evidence>
<dbReference type="AlphaFoldDB" id="F4MI50"/>
<name>F4MI50_PHLPE</name>
<feature type="domain" description="Peptidase S1" evidence="9">
    <location>
        <begin position="1"/>
        <end position="231"/>
    </location>
</feature>
<evidence type="ECO:0000256" key="6">
    <source>
        <dbReference type="ARBA" id="ARBA00023157"/>
    </source>
</evidence>
<keyword evidence="3 8" id="KW-0645">Protease</keyword>
<keyword evidence="4 8" id="KW-0378">Hydrolase</keyword>
<comment type="similarity">
    <text evidence="7">Belongs to the peptidase S1 family. CLIP subfamily.</text>
</comment>
<dbReference type="InterPro" id="IPR009003">
    <property type="entry name" value="Peptidase_S1_PA"/>
</dbReference>
<evidence type="ECO:0000256" key="3">
    <source>
        <dbReference type="ARBA" id="ARBA00022670"/>
    </source>
</evidence>